<dbReference type="PANTHER" id="PTHR22504:SF0">
    <property type="entry name" value="REPRESSOR OF RNA POLYMERASE III TRANSCRIPTION MAF1 HOMOLOG"/>
    <property type="match status" value="1"/>
</dbReference>
<keyword evidence="1" id="KW-0805">Transcription regulation</keyword>
<evidence type="ECO:0000313" key="2">
    <source>
        <dbReference type="EMBL" id="KAK9766804.1"/>
    </source>
</evidence>
<evidence type="ECO:0000313" key="3">
    <source>
        <dbReference type="Proteomes" id="UP001479436"/>
    </source>
</evidence>
<proteinExistence type="inferred from homology"/>
<reference evidence="2 3" key="1">
    <citation type="submission" date="2023-04" db="EMBL/GenBank/DDBJ databases">
        <title>Genome of Basidiobolus ranarum AG-B5.</title>
        <authorList>
            <person name="Stajich J.E."/>
            <person name="Carter-House D."/>
            <person name="Gryganskyi A."/>
        </authorList>
    </citation>
    <scope>NUCLEOTIDE SEQUENCE [LARGE SCALE GENOMIC DNA]</scope>
    <source>
        <strain evidence="2 3">AG-B5</strain>
    </source>
</reference>
<comment type="similarity">
    <text evidence="1">Belongs to the MAF1 family.</text>
</comment>
<dbReference type="EMBL" id="JASJQH010000122">
    <property type="protein sequence ID" value="KAK9766804.1"/>
    <property type="molecule type" value="Genomic_DNA"/>
</dbReference>
<dbReference type="PIRSF" id="PIRSF037240">
    <property type="entry name" value="RNA_polIII_Trep_MAF1"/>
    <property type="match status" value="1"/>
</dbReference>
<gene>
    <name evidence="2" type="primary">MAF1_1</name>
    <name evidence="2" type="ORF">K7432_003825</name>
</gene>
<dbReference type="Gene3D" id="3.40.1000.50">
    <property type="entry name" value="Repressor of RNA polymerase III transcription Maf1"/>
    <property type="match status" value="2"/>
</dbReference>
<dbReference type="Pfam" id="PF09174">
    <property type="entry name" value="Maf1"/>
    <property type="match status" value="1"/>
</dbReference>
<comment type="subcellular location">
    <subcellularLocation>
        <location evidence="1">Nucleus</location>
    </subcellularLocation>
</comment>
<accession>A0ABR2WZ80</accession>
<keyword evidence="1" id="KW-0678">Repressor</keyword>
<keyword evidence="3" id="KW-1185">Reference proteome</keyword>
<comment type="function">
    <text evidence="1">Mediator of diverse signals that repress RNA polymerase III transcription. Inhibits the de novo assembly of TFIIIB onto DNA.</text>
</comment>
<dbReference type="InterPro" id="IPR015257">
    <property type="entry name" value="Maf1"/>
</dbReference>
<sequence length="259" mass="30142">MKFLEFPSLDVINKYLIFDTPDSKIYGRVEAFSCKSTGADKKLFKQLETRHQEELTAYSLSPEQNPNLIVSPFGPFDQSSSRKTLFYLISTLNASFPDYEFSDLKPEQFSKQPSLPMVMNSINTTLFSLGRADLIQTHRFWDVLDECITLSDCDVYSYVPDNDSDPFADESSIWSFNYFFFNRKLKRILFFTCSSLSYQAPVREDDDISESGSDVDSQKFVISKNFRIIQYGTLTYPILHYFLCRGYAYEDYIMQDMDE</sequence>
<dbReference type="InterPro" id="IPR038564">
    <property type="entry name" value="Maf1_sf"/>
</dbReference>
<dbReference type="Proteomes" id="UP001479436">
    <property type="component" value="Unassembled WGS sequence"/>
</dbReference>
<protein>
    <recommendedName>
        <fullName evidence="1">Repressor of RNA polymerase III transcription MAF1</fullName>
    </recommendedName>
</protein>
<comment type="caution">
    <text evidence="2">The sequence shown here is derived from an EMBL/GenBank/DDBJ whole genome shotgun (WGS) entry which is preliminary data.</text>
</comment>
<dbReference type="PANTHER" id="PTHR22504">
    <property type="entry name" value="REPRESSOR OF RNA POLYMERASE III TRANSCRIPTION MAF1"/>
    <property type="match status" value="1"/>
</dbReference>
<keyword evidence="1" id="KW-0539">Nucleus</keyword>
<evidence type="ECO:0000256" key="1">
    <source>
        <dbReference type="PIRNR" id="PIRNR037240"/>
    </source>
</evidence>
<name>A0ABR2WZ80_9FUNG</name>
<keyword evidence="1" id="KW-0804">Transcription</keyword>
<organism evidence="2 3">
    <name type="scientific">Basidiobolus ranarum</name>
    <dbReference type="NCBI Taxonomy" id="34480"/>
    <lineage>
        <taxon>Eukaryota</taxon>
        <taxon>Fungi</taxon>
        <taxon>Fungi incertae sedis</taxon>
        <taxon>Zoopagomycota</taxon>
        <taxon>Entomophthoromycotina</taxon>
        <taxon>Basidiobolomycetes</taxon>
        <taxon>Basidiobolales</taxon>
        <taxon>Basidiobolaceae</taxon>
        <taxon>Basidiobolus</taxon>
    </lineage>
</organism>